<evidence type="ECO:0000313" key="2">
    <source>
        <dbReference type="Proteomes" id="UP001177670"/>
    </source>
</evidence>
<keyword evidence="2" id="KW-1185">Reference proteome</keyword>
<evidence type="ECO:0000313" key="1">
    <source>
        <dbReference type="EMBL" id="KAK1125408.1"/>
    </source>
</evidence>
<gene>
    <name evidence="1" type="ORF">K0M31_005776</name>
</gene>
<dbReference type="EMBL" id="JAHYIQ010000016">
    <property type="protein sequence ID" value="KAK1125408.1"/>
    <property type="molecule type" value="Genomic_DNA"/>
</dbReference>
<reference evidence="1" key="1">
    <citation type="submission" date="2021-10" db="EMBL/GenBank/DDBJ databases">
        <title>Melipona bicolor Genome sequencing and assembly.</title>
        <authorList>
            <person name="Araujo N.S."/>
            <person name="Arias M.C."/>
        </authorList>
    </citation>
    <scope>NUCLEOTIDE SEQUENCE</scope>
    <source>
        <strain evidence="1">USP_2M_L1-L4_2017</strain>
        <tissue evidence="1">Whole body</tissue>
    </source>
</reference>
<dbReference type="Proteomes" id="UP001177670">
    <property type="component" value="Unassembled WGS sequence"/>
</dbReference>
<organism evidence="1 2">
    <name type="scientific">Melipona bicolor</name>
    <dbReference type="NCBI Taxonomy" id="60889"/>
    <lineage>
        <taxon>Eukaryota</taxon>
        <taxon>Metazoa</taxon>
        <taxon>Ecdysozoa</taxon>
        <taxon>Arthropoda</taxon>
        <taxon>Hexapoda</taxon>
        <taxon>Insecta</taxon>
        <taxon>Pterygota</taxon>
        <taxon>Neoptera</taxon>
        <taxon>Endopterygota</taxon>
        <taxon>Hymenoptera</taxon>
        <taxon>Apocrita</taxon>
        <taxon>Aculeata</taxon>
        <taxon>Apoidea</taxon>
        <taxon>Anthophila</taxon>
        <taxon>Apidae</taxon>
        <taxon>Melipona</taxon>
    </lineage>
</organism>
<sequence>MYTNMNQEKKYGSTVIRSYSTLTSDVPISTVHRTPLRLDTCRRAKQLGANRTTTGVLPNFTTK</sequence>
<name>A0AA40FU27_9HYME</name>
<comment type="caution">
    <text evidence="1">The sequence shown here is derived from an EMBL/GenBank/DDBJ whole genome shotgun (WGS) entry which is preliminary data.</text>
</comment>
<proteinExistence type="predicted"/>
<accession>A0AA40FU27</accession>
<dbReference type="AlphaFoldDB" id="A0AA40FU27"/>
<protein>
    <submittedName>
        <fullName evidence="1">Uncharacterized protein</fullName>
    </submittedName>
</protein>